<dbReference type="PANTHER" id="PTHR16305">
    <property type="entry name" value="TESTICULAR SOLUBLE ADENYLYL CYCLASE"/>
    <property type="match status" value="1"/>
</dbReference>
<evidence type="ECO:0000256" key="1">
    <source>
        <dbReference type="ARBA" id="ARBA00022741"/>
    </source>
</evidence>
<gene>
    <name evidence="5" type="ORF">ACFFH7_37395</name>
</gene>
<keyword evidence="1" id="KW-0547">Nucleotide-binding</keyword>
<dbReference type="EMBL" id="JBHLUD010000013">
    <property type="protein sequence ID" value="MFC0547235.1"/>
    <property type="molecule type" value="Genomic_DNA"/>
</dbReference>
<evidence type="ECO:0000313" key="5">
    <source>
        <dbReference type="EMBL" id="MFC0547235.1"/>
    </source>
</evidence>
<evidence type="ECO:0000256" key="3">
    <source>
        <dbReference type="SAM" id="Coils"/>
    </source>
</evidence>
<dbReference type="InterPro" id="IPR027417">
    <property type="entry name" value="P-loop_NTPase"/>
</dbReference>
<keyword evidence="2" id="KW-0067">ATP-binding</keyword>
<protein>
    <submittedName>
        <fullName evidence="5">Helix-turn-helix transcriptional regulator</fullName>
    </submittedName>
</protein>
<comment type="caution">
    <text evidence="5">The sequence shown here is derived from an EMBL/GenBank/DDBJ whole genome shotgun (WGS) entry which is preliminary data.</text>
</comment>
<organism evidence="5 6">
    <name type="scientific">Kutzneria chonburiensis</name>
    <dbReference type="NCBI Taxonomy" id="1483604"/>
    <lineage>
        <taxon>Bacteria</taxon>
        <taxon>Bacillati</taxon>
        <taxon>Actinomycetota</taxon>
        <taxon>Actinomycetes</taxon>
        <taxon>Pseudonocardiales</taxon>
        <taxon>Pseudonocardiaceae</taxon>
        <taxon>Kutzneria</taxon>
    </lineage>
</organism>
<dbReference type="RefSeq" id="WP_273937473.1">
    <property type="nucleotide sequence ID" value="NZ_CP097263.1"/>
</dbReference>
<dbReference type="CDD" id="cd06170">
    <property type="entry name" value="LuxR_C_like"/>
    <property type="match status" value="1"/>
</dbReference>
<dbReference type="Gene3D" id="1.10.10.10">
    <property type="entry name" value="Winged helix-like DNA-binding domain superfamily/Winged helix DNA-binding domain"/>
    <property type="match status" value="1"/>
</dbReference>
<sequence>MPRIGSGIPLVGRRAELAALESALSAAADGRAGAVLLAGDAGVGKSRLLAELTARAVAAGVKVLTGRCLDVERAGLPYLPFVEALGRLPESGASRLDDAMEQLRLFEAVHTELADLSADSCVLLALEDLHWADAATRDLLLFLVSRLNRQRLLVVATYRVDDLYRRHPLRPLLTELGRLSTVERIDLLPFDRADAMAFVSALSDGGLADETLRGIAARSQGNAFFCEELIAAYDTAVPTGLSDLLLARVERLGSNARLVVRAASGAGGEVEHSVLQAVAELTDLDEALREAVQHNVLVTAERGYAFRHALLREAVYEDLLPGERVRLHSQYARVVTSPASLAYHALQSHDLPTAFKASVQAAEEAVELRAPAEALHHVEQALQLFGAVAEPGVSEYSLQRLASRMAQAAGDSDRAVAYARSAIGLAEDPETGAEARHQLVLTLIPLETASAEIAAAVAEAWDLVCDRPLSVTRARIIALRAREWAWYGSAGLDIDELERLAEQARDEAVQVGADDVAVDALITLAVYAEWRDRAEEAQGLYRAAATTAAEIGAYAVELRARNNLAVNLYMQGLYQEVLAVVTELIDRAVTVGLAWSELAVEARVSRMGIAFNTGHRAAAEALEDHSTAPRWASMRLEAAALYELAIAGRFDEVDEATARIMTYSDDANIVGRVRFARAEAALWRGELREAVDECLRLIASIADAPRASVTKARRAGALAVGALADLAEQAWRRGDDDAARDAIAEGERVHELALTEGEYSLDHQWREDMRNPETACMEARLDAELNRLRDDVDVELWRVAVAKAATFKYWQASARWRLGEALINDGRRDEAIVELQAAHAEAVHMGALPLRKAIEALARRARIGIDGEEPDTEDLFTPRERSVLELVASGLTNRQVGERLYISEKTASVHLSRVMAKLGAASRTEAVSVAYERGLLD</sequence>
<dbReference type="PROSITE" id="PS50043">
    <property type="entry name" value="HTH_LUXR_2"/>
    <property type="match status" value="1"/>
</dbReference>
<dbReference type="InterPro" id="IPR016032">
    <property type="entry name" value="Sig_transdc_resp-reg_C-effctor"/>
</dbReference>
<feature type="domain" description="HTH luxR-type" evidence="4">
    <location>
        <begin position="869"/>
        <end position="934"/>
    </location>
</feature>
<dbReference type="InterPro" id="IPR011990">
    <property type="entry name" value="TPR-like_helical_dom_sf"/>
</dbReference>
<dbReference type="SUPFAM" id="SSF48452">
    <property type="entry name" value="TPR-like"/>
    <property type="match status" value="1"/>
</dbReference>
<dbReference type="SMART" id="SM00421">
    <property type="entry name" value="HTH_LUXR"/>
    <property type="match status" value="1"/>
</dbReference>
<name>A0ABV6N3U8_9PSEU</name>
<keyword evidence="6" id="KW-1185">Reference proteome</keyword>
<dbReference type="Pfam" id="PF13191">
    <property type="entry name" value="AAA_16"/>
    <property type="match status" value="1"/>
</dbReference>
<evidence type="ECO:0000259" key="4">
    <source>
        <dbReference type="PROSITE" id="PS50043"/>
    </source>
</evidence>
<evidence type="ECO:0000256" key="2">
    <source>
        <dbReference type="ARBA" id="ARBA00022840"/>
    </source>
</evidence>
<accession>A0ABV6N3U8</accession>
<dbReference type="SUPFAM" id="SSF52540">
    <property type="entry name" value="P-loop containing nucleoside triphosphate hydrolases"/>
    <property type="match status" value="1"/>
</dbReference>
<dbReference type="PANTHER" id="PTHR16305:SF35">
    <property type="entry name" value="TRANSCRIPTIONAL ACTIVATOR DOMAIN"/>
    <property type="match status" value="1"/>
</dbReference>
<dbReference type="InterPro" id="IPR041664">
    <property type="entry name" value="AAA_16"/>
</dbReference>
<dbReference type="Pfam" id="PF00196">
    <property type="entry name" value="GerE"/>
    <property type="match status" value="1"/>
</dbReference>
<evidence type="ECO:0000313" key="6">
    <source>
        <dbReference type="Proteomes" id="UP001589810"/>
    </source>
</evidence>
<feature type="coiled-coil region" evidence="3">
    <location>
        <begin position="487"/>
        <end position="514"/>
    </location>
</feature>
<dbReference type="InterPro" id="IPR000792">
    <property type="entry name" value="Tscrpt_reg_LuxR_C"/>
</dbReference>
<dbReference type="PRINTS" id="PR00038">
    <property type="entry name" value="HTHLUXR"/>
</dbReference>
<proteinExistence type="predicted"/>
<keyword evidence="3" id="KW-0175">Coiled coil</keyword>
<dbReference type="InterPro" id="IPR036388">
    <property type="entry name" value="WH-like_DNA-bd_sf"/>
</dbReference>
<reference evidence="5 6" key="1">
    <citation type="submission" date="2024-09" db="EMBL/GenBank/DDBJ databases">
        <authorList>
            <person name="Sun Q."/>
            <person name="Mori K."/>
        </authorList>
    </citation>
    <scope>NUCLEOTIDE SEQUENCE [LARGE SCALE GENOMIC DNA]</scope>
    <source>
        <strain evidence="5 6">TBRC 1432</strain>
    </source>
</reference>
<dbReference type="Proteomes" id="UP001589810">
    <property type="component" value="Unassembled WGS sequence"/>
</dbReference>
<dbReference type="SUPFAM" id="SSF46894">
    <property type="entry name" value="C-terminal effector domain of the bipartite response regulators"/>
    <property type="match status" value="1"/>
</dbReference>